<dbReference type="InterPro" id="IPR006680">
    <property type="entry name" value="Amidohydro-rel"/>
</dbReference>
<feature type="domain" description="Amidohydrolase-related" evidence="5">
    <location>
        <begin position="82"/>
        <end position="202"/>
    </location>
</feature>
<comment type="similarity">
    <text evidence="3">Belongs to the metallo-dependent hydrolases superfamily.</text>
</comment>
<dbReference type="Pfam" id="PF04909">
    <property type="entry name" value="Amidohydro_2"/>
    <property type="match status" value="1"/>
</dbReference>
<keyword evidence="7" id="KW-1185">Reference proteome</keyword>
<dbReference type="GO" id="GO:0019748">
    <property type="term" value="P:secondary metabolic process"/>
    <property type="evidence" value="ECO:0007669"/>
    <property type="project" value="TreeGrafter"/>
</dbReference>
<dbReference type="GO" id="GO:0016831">
    <property type="term" value="F:carboxy-lyase activity"/>
    <property type="evidence" value="ECO:0007669"/>
    <property type="project" value="UniProtKB-KW"/>
</dbReference>
<name>A0A9W9SZT7_9EURO</name>
<dbReference type="InterPro" id="IPR032465">
    <property type="entry name" value="ACMSD"/>
</dbReference>
<dbReference type="PANTHER" id="PTHR21240">
    <property type="entry name" value="2-AMINO-3-CARBOXYLMUCONATE-6-SEMIALDEHYDE DECARBOXYLASE"/>
    <property type="match status" value="1"/>
</dbReference>
<accession>A0A9W9SZT7</accession>
<evidence type="ECO:0000256" key="4">
    <source>
        <dbReference type="SAM" id="MobiDB-lite"/>
    </source>
</evidence>
<proteinExistence type="inferred from homology"/>
<gene>
    <name evidence="6" type="ORF">N7498_004629</name>
</gene>
<dbReference type="Proteomes" id="UP001150904">
    <property type="component" value="Unassembled WGS sequence"/>
</dbReference>
<dbReference type="EMBL" id="JAPQKR010000012">
    <property type="protein sequence ID" value="KAJ5203750.1"/>
    <property type="molecule type" value="Genomic_DNA"/>
</dbReference>
<dbReference type="GeneID" id="83178992"/>
<feature type="region of interest" description="Disordered" evidence="4">
    <location>
        <begin position="1"/>
        <end position="20"/>
    </location>
</feature>
<dbReference type="SUPFAM" id="SSF51556">
    <property type="entry name" value="Metallo-dependent hydrolases"/>
    <property type="match status" value="1"/>
</dbReference>
<keyword evidence="1 3" id="KW-0210">Decarboxylase</keyword>
<reference evidence="6" key="2">
    <citation type="journal article" date="2023" name="IMA Fungus">
        <title>Comparative genomic study of the Penicillium genus elucidates a diverse pangenome and 15 lateral gene transfer events.</title>
        <authorList>
            <person name="Petersen C."/>
            <person name="Sorensen T."/>
            <person name="Nielsen M.R."/>
            <person name="Sondergaard T.E."/>
            <person name="Sorensen J.L."/>
            <person name="Fitzpatrick D.A."/>
            <person name="Frisvad J.C."/>
            <person name="Nielsen K.L."/>
        </authorList>
    </citation>
    <scope>NUCLEOTIDE SEQUENCE</scope>
    <source>
        <strain evidence="6">IBT 15544</strain>
    </source>
</reference>
<evidence type="ECO:0000313" key="6">
    <source>
        <dbReference type="EMBL" id="KAJ5203750.1"/>
    </source>
</evidence>
<organism evidence="6 7">
    <name type="scientific">Penicillium cinerascens</name>
    <dbReference type="NCBI Taxonomy" id="70096"/>
    <lineage>
        <taxon>Eukaryota</taxon>
        <taxon>Fungi</taxon>
        <taxon>Dikarya</taxon>
        <taxon>Ascomycota</taxon>
        <taxon>Pezizomycotina</taxon>
        <taxon>Eurotiomycetes</taxon>
        <taxon>Eurotiomycetidae</taxon>
        <taxon>Eurotiales</taxon>
        <taxon>Aspergillaceae</taxon>
        <taxon>Penicillium</taxon>
    </lineage>
</organism>
<dbReference type="OrthoDB" id="432010at2759"/>
<dbReference type="AlphaFoldDB" id="A0A9W9SZT7"/>
<feature type="compositionally biased region" description="Polar residues" evidence="4">
    <location>
        <begin position="1"/>
        <end position="16"/>
    </location>
</feature>
<reference evidence="6" key="1">
    <citation type="submission" date="2022-12" db="EMBL/GenBank/DDBJ databases">
        <authorList>
            <person name="Petersen C."/>
        </authorList>
    </citation>
    <scope>NUCLEOTIDE SEQUENCE</scope>
    <source>
        <strain evidence="6">IBT 15544</strain>
    </source>
</reference>
<sequence>MASKSSSGVGSINTPGPGTHYLRPELHDLKIIGVEEHVVFPKLTARIPEKVLAVHAKRVFGQLVDHEAMAYAGGSSTETGAQRLQDMNEGGIAMQILSLAGPVNCMQMEPEPGLALARDINNELKRAVDAHPDRFKALADLPFHAPKLAIEELRRSVQQLGFVGAMMAGSVGCTGKFLDDPEFDDLLSEFEALDVPLYLHPGIAPPAVIDTYY</sequence>
<dbReference type="GO" id="GO:0005829">
    <property type="term" value="C:cytosol"/>
    <property type="evidence" value="ECO:0007669"/>
    <property type="project" value="TreeGrafter"/>
</dbReference>
<evidence type="ECO:0000259" key="5">
    <source>
        <dbReference type="Pfam" id="PF04909"/>
    </source>
</evidence>
<dbReference type="InterPro" id="IPR032466">
    <property type="entry name" value="Metal_Hydrolase"/>
</dbReference>
<dbReference type="PANTHER" id="PTHR21240:SF30">
    <property type="entry name" value="AMIDOHYDROLASE-RELATED DOMAIN-CONTAINING PROTEIN-RELATED"/>
    <property type="match status" value="1"/>
</dbReference>
<evidence type="ECO:0000313" key="7">
    <source>
        <dbReference type="Proteomes" id="UP001150904"/>
    </source>
</evidence>
<dbReference type="Gene3D" id="3.20.20.140">
    <property type="entry name" value="Metal-dependent hydrolases"/>
    <property type="match status" value="1"/>
</dbReference>
<comment type="caution">
    <text evidence="6">The sequence shown here is derived from an EMBL/GenBank/DDBJ whole genome shotgun (WGS) entry which is preliminary data.</text>
</comment>
<evidence type="ECO:0000256" key="2">
    <source>
        <dbReference type="ARBA" id="ARBA00023239"/>
    </source>
</evidence>
<dbReference type="RefSeq" id="XP_058308229.1">
    <property type="nucleotide sequence ID" value="XM_058451691.1"/>
</dbReference>
<keyword evidence="2 3" id="KW-0456">Lyase</keyword>
<evidence type="ECO:0000256" key="3">
    <source>
        <dbReference type="RuleBase" id="RU366045"/>
    </source>
</evidence>
<dbReference type="GO" id="GO:0016787">
    <property type="term" value="F:hydrolase activity"/>
    <property type="evidence" value="ECO:0007669"/>
    <property type="project" value="InterPro"/>
</dbReference>
<protein>
    <submittedName>
        <fullName evidence="6">2-amino-3-carboxymuconate-6-semialdehyde decarboxylase</fullName>
    </submittedName>
</protein>
<evidence type="ECO:0000256" key="1">
    <source>
        <dbReference type="ARBA" id="ARBA00022793"/>
    </source>
</evidence>